<dbReference type="KEGG" id="nva:G3M78_05500"/>
<evidence type="ECO:0000256" key="1">
    <source>
        <dbReference type="SAM" id="MobiDB-lite"/>
    </source>
</evidence>
<proteinExistence type="predicted"/>
<dbReference type="Proteomes" id="UP000594464">
    <property type="component" value="Chromosome"/>
</dbReference>
<organism evidence="2 3">
    <name type="scientific">Candidatus Nitrohelix vancouverensis</name>
    <dbReference type="NCBI Taxonomy" id="2705534"/>
    <lineage>
        <taxon>Bacteria</taxon>
        <taxon>Pseudomonadati</taxon>
        <taxon>Nitrospinota/Tectimicrobiota group</taxon>
        <taxon>Nitrospinota</taxon>
        <taxon>Nitrospinia</taxon>
        <taxon>Nitrospinales</taxon>
        <taxon>Nitrospinaceae</taxon>
        <taxon>Candidatus Nitrohelix</taxon>
    </lineage>
</organism>
<dbReference type="AlphaFoldDB" id="A0A7T0C1M7"/>
<feature type="region of interest" description="Disordered" evidence="1">
    <location>
        <begin position="82"/>
        <end position="103"/>
    </location>
</feature>
<sequence length="153" mass="17367">MDATRTANINPIEARAIHMEESIKHNLRKNGFPAKAVRLPFKSVYDACKKRDIALQDVLDRLKDDHIFSFIEGNHILFKCTPEKPESAKPQATPASGGPEGWNAEQLQKMAQEQMASLSPEQMEEIRKTVESMSEEEKRNLMEMAAKQFRPGN</sequence>
<dbReference type="EMBL" id="CP048620">
    <property type="protein sequence ID" value="QPJ64870.1"/>
    <property type="molecule type" value="Genomic_DNA"/>
</dbReference>
<evidence type="ECO:0000313" key="3">
    <source>
        <dbReference type="Proteomes" id="UP000594464"/>
    </source>
</evidence>
<gene>
    <name evidence="2" type="ORF">G3M78_05500</name>
</gene>
<accession>A0A7T0C1M7</accession>
<reference evidence="3" key="1">
    <citation type="submission" date="2020-02" db="EMBL/GenBank/DDBJ databases">
        <title>Genomic and physiological characterization of two novel Nitrospinaceae genera.</title>
        <authorList>
            <person name="Mueller A.J."/>
            <person name="Jung M.-Y."/>
            <person name="Strachan C.R."/>
            <person name="Herbold C.W."/>
            <person name="Kirkegaard R.H."/>
            <person name="Daims H."/>
        </authorList>
    </citation>
    <scope>NUCLEOTIDE SEQUENCE [LARGE SCALE GENOMIC DNA]</scope>
</reference>
<name>A0A7T0C1M7_9BACT</name>
<protein>
    <submittedName>
        <fullName evidence="2">Uncharacterized protein</fullName>
    </submittedName>
</protein>
<evidence type="ECO:0000313" key="2">
    <source>
        <dbReference type="EMBL" id="QPJ64870.1"/>
    </source>
</evidence>